<comment type="caution">
    <text evidence="2">The sequence shown here is derived from an EMBL/GenBank/DDBJ whole genome shotgun (WGS) entry which is preliminary data.</text>
</comment>
<evidence type="ECO:0000256" key="1">
    <source>
        <dbReference type="SAM" id="MobiDB-lite"/>
    </source>
</evidence>
<gene>
    <name evidence="2" type="ORF">mMyoMyo1_009899</name>
</gene>
<sequence>MLTEPDSECHYTSLQNSDYKDGVKCGGGVGGGGEGEAKEEGEWKEREEEAKVEEEEERQRQKCMHTQRPVSPISSSRTFKKSSMETEILVGNDLDFDTVTFLKYIRTGTKKLRQGKDEITFYNF</sequence>
<evidence type="ECO:0000313" key="3">
    <source>
        <dbReference type="Proteomes" id="UP000527355"/>
    </source>
</evidence>
<accession>A0A7J7ZY97</accession>
<keyword evidence="3" id="KW-1185">Reference proteome</keyword>
<feature type="compositionally biased region" description="Basic and acidic residues" evidence="1">
    <location>
        <begin position="35"/>
        <end position="49"/>
    </location>
</feature>
<feature type="compositionally biased region" description="Gly residues" evidence="1">
    <location>
        <begin position="24"/>
        <end position="34"/>
    </location>
</feature>
<reference evidence="2 3" key="1">
    <citation type="journal article" date="2020" name="Nature">
        <title>Six reference-quality genomes reveal evolution of bat adaptations.</title>
        <authorList>
            <person name="Jebb D."/>
            <person name="Huang Z."/>
            <person name="Pippel M."/>
            <person name="Hughes G.M."/>
            <person name="Lavrichenko K."/>
            <person name="Devanna P."/>
            <person name="Winkler S."/>
            <person name="Jermiin L.S."/>
            <person name="Skirmuntt E.C."/>
            <person name="Katzourakis A."/>
            <person name="Burkitt-Gray L."/>
            <person name="Ray D.A."/>
            <person name="Sullivan K.A.M."/>
            <person name="Roscito J.G."/>
            <person name="Kirilenko B.M."/>
            <person name="Davalos L.M."/>
            <person name="Corthals A.P."/>
            <person name="Power M.L."/>
            <person name="Jones G."/>
            <person name="Ransome R.D."/>
            <person name="Dechmann D.K.N."/>
            <person name="Locatelli A.G."/>
            <person name="Puechmaille S.J."/>
            <person name="Fedrigo O."/>
            <person name="Jarvis E.D."/>
            <person name="Hiller M."/>
            <person name="Vernes S.C."/>
            <person name="Myers E.W."/>
            <person name="Teeling E.C."/>
        </authorList>
    </citation>
    <scope>NUCLEOTIDE SEQUENCE [LARGE SCALE GENOMIC DNA]</scope>
    <source>
        <strain evidence="2">MMyoMyo1</strain>
        <tissue evidence="2">Flight muscle</tissue>
    </source>
</reference>
<dbReference type="Proteomes" id="UP000527355">
    <property type="component" value="Unassembled WGS sequence"/>
</dbReference>
<proteinExistence type="predicted"/>
<feature type="region of interest" description="Disordered" evidence="1">
    <location>
        <begin position="18"/>
        <end position="79"/>
    </location>
</feature>
<evidence type="ECO:0000313" key="2">
    <source>
        <dbReference type="EMBL" id="KAF6379029.1"/>
    </source>
</evidence>
<name>A0A7J7ZY97_MYOMY</name>
<protein>
    <submittedName>
        <fullName evidence="2">Uncharacterized protein</fullName>
    </submittedName>
</protein>
<organism evidence="2 3">
    <name type="scientific">Myotis myotis</name>
    <name type="common">Greater mouse-eared bat</name>
    <name type="synonym">Vespertilio myotis</name>
    <dbReference type="NCBI Taxonomy" id="51298"/>
    <lineage>
        <taxon>Eukaryota</taxon>
        <taxon>Metazoa</taxon>
        <taxon>Chordata</taxon>
        <taxon>Craniata</taxon>
        <taxon>Vertebrata</taxon>
        <taxon>Euteleostomi</taxon>
        <taxon>Mammalia</taxon>
        <taxon>Eutheria</taxon>
        <taxon>Laurasiatheria</taxon>
        <taxon>Chiroptera</taxon>
        <taxon>Yangochiroptera</taxon>
        <taxon>Vespertilionidae</taxon>
        <taxon>Myotis</taxon>
    </lineage>
</organism>
<dbReference type="AlphaFoldDB" id="A0A7J7ZY97"/>
<dbReference type="EMBL" id="JABWUV010000002">
    <property type="protein sequence ID" value="KAF6379029.1"/>
    <property type="molecule type" value="Genomic_DNA"/>
</dbReference>
<feature type="compositionally biased region" description="Polar residues" evidence="1">
    <location>
        <begin position="68"/>
        <end position="77"/>
    </location>
</feature>